<evidence type="ECO:0000256" key="5">
    <source>
        <dbReference type="ARBA" id="ARBA00023004"/>
    </source>
</evidence>
<organism evidence="7 8">
    <name type="scientific">Aestuariispira insulae</name>
    <dbReference type="NCBI Taxonomy" id="1461337"/>
    <lineage>
        <taxon>Bacteria</taxon>
        <taxon>Pseudomonadati</taxon>
        <taxon>Pseudomonadota</taxon>
        <taxon>Alphaproteobacteria</taxon>
        <taxon>Rhodospirillales</taxon>
        <taxon>Kiloniellaceae</taxon>
        <taxon>Aestuariispira</taxon>
    </lineage>
</organism>
<dbReference type="RefSeq" id="WP_115938425.1">
    <property type="nucleotide sequence ID" value="NZ_QRDW01000011.1"/>
</dbReference>
<accession>A0A3D9H8L0</accession>
<feature type="domain" description="TauD/TfdA-like" evidence="6">
    <location>
        <begin position="26"/>
        <end position="276"/>
    </location>
</feature>
<dbReference type="SUPFAM" id="SSF51197">
    <property type="entry name" value="Clavaminate synthase-like"/>
    <property type="match status" value="1"/>
</dbReference>
<evidence type="ECO:0000256" key="4">
    <source>
        <dbReference type="ARBA" id="ARBA00023002"/>
    </source>
</evidence>
<dbReference type="Pfam" id="PF02668">
    <property type="entry name" value="TauD"/>
    <property type="match status" value="1"/>
</dbReference>
<dbReference type="Proteomes" id="UP000256845">
    <property type="component" value="Unassembled WGS sequence"/>
</dbReference>
<keyword evidence="4" id="KW-0560">Oxidoreductase</keyword>
<dbReference type="EMBL" id="QRDW01000011">
    <property type="protein sequence ID" value="RED45832.1"/>
    <property type="molecule type" value="Genomic_DNA"/>
</dbReference>
<dbReference type="GO" id="GO:0046872">
    <property type="term" value="F:metal ion binding"/>
    <property type="evidence" value="ECO:0007669"/>
    <property type="project" value="UniProtKB-KW"/>
</dbReference>
<comment type="similarity">
    <text evidence="1">Belongs to the TfdA dioxygenase family.</text>
</comment>
<dbReference type="PANTHER" id="PTHR30468:SF1">
    <property type="entry name" value="ALPHA-KETOGLUTARATE-DEPENDENT SULFONATE DIOXYGENASE"/>
    <property type="match status" value="1"/>
</dbReference>
<dbReference type="GO" id="GO:0006790">
    <property type="term" value="P:sulfur compound metabolic process"/>
    <property type="evidence" value="ECO:0007669"/>
    <property type="project" value="TreeGrafter"/>
</dbReference>
<dbReference type="OrthoDB" id="7346227at2"/>
<keyword evidence="2" id="KW-0479">Metal-binding</keyword>
<dbReference type="InterPro" id="IPR051323">
    <property type="entry name" value="AtsK-like"/>
</dbReference>
<dbReference type="Gene3D" id="3.60.130.10">
    <property type="entry name" value="Clavaminate synthase-like"/>
    <property type="match status" value="1"/>
</dbReference>
<dbReference type="AlphaFoldDB" id="A0A3D9H8L0"/>
<evidence type="ECO:0000313" key="8">
    <source>
        <dbReference type="Proteomes" id="UP000256845"/>
    </source>
</evidence>
<keyword evidence="8" id="KW-1185">Reference proteome</keyword>
<dbReference type="GO" id="GO:0005737">
    <property type="term" value="C:cytoplasm"/>
    <property type="evidence" value="ECO:0007669"/>
    <property type="project" value="TreeGrafter"/>
</dbReference>
<reference evidence="7 8" key="1">
    <citation type="submission" date="2018-07" db="EMBL/GenBank/DDBJ databases">
        <title>Genomic Encyclopedia of Type Strains, Phase III (KMG-III): the genomes of soil and plant-associated and newly described type strains.</title>
        <authorList>
            <person name="Whitman W."/>
        </authorList>
    </citation>
    <scope>NUCLEOTIDE SEQUENCE [LARGE SCALE GENOMIC DNA]</scope>
    <source>
        <strain evidence="7 8">CECT 8488</strain>
    </source>
</reference>
<keyword evidence="3 7" id="KW-0223">Dioxygenase</keyword>
<comment type="caution">
    <text evidence="7">The sequence shown here is derived from an EMBL/GenBank/DDBJ whole genome shotgun (WGS) entry which is preliminary data.</text>
</comment>
<evidence type="ECO:0000313" key="7">
    <source>
        <dbReference type="EMBL" id="RED45832.1"/>
    </source>
</evidence>
<sequence length="289" mass="32373">MDEFALEALERQTQRHRTRFTAFGLSPVTPVIGAEITGLDLAQPLNEQTVDQLRQAWLENHVLVFRNQELNRERHKEIGRLFGELRALPVEDIDGDDPEITLIRASKRSRYVAGAVWHTDGTAEEAPSMGSMLYMHETPEGGAGGDTLFANMHLAYEMLSPAMRGLLDGLTAIHDGAVPWRGFEAPPGLPKAEHPAVVRHPETGRKCLFVNGGFTTHIPQLSPAESDHLLAFLFALPEKIQALNCRIRWQPGTLVLWDNRCTQHHAIWDYYPLNRAGERITLLGQKPEA</sequence>
<protein>
    <submittedName>
        <fullName evidence="7">Taurine dioxygenase</fullName>
    </submittedName>
</protein>
<dbReference type="InterPro" id="IPR003819">
    <property type="entry name" value="TauD/TfdA-like"/>
</dbReference>
<evidence type="ECO:0000259" key="6">
    <source>
        <dbReference type="Pfam" id="PF02668"/>
    </source>
</evidence>
<gene>
    <name evidence="7" type="ORF">DFP90_11179</name>
</gene>
<dbReference type="PANTHER" id="PTHR30468">
    <property type="entry name" value="ALPHA-KETOGLUTARATE-DEPENDENT SULFONATE DIOXYGENASE"/>
    <property type="match status" value="1"/>
</dbReference>
<name>A0A3D9H8L0_9PROT</name>
<evidence type="ECO:0000256" key="2">
    <source>
        <dbReference type="ARBA" id="ARBA00022723"/>
    </source>
</evidence>
<proteinExistence type="inferred from homology"/>
<dbReference type="InterPro" id="IPR042098">
    <property type="entry name" value="TauD-like_sf"/>
</dbReference>
<keyword evidence="5" id="KW-0408">Iron</keyword>
<dbReference type="GO" id="GO:0000908">
    <property type="term" value="F:taurine dioxygenase activity"/>
    <property type="evidence" value="ECO:0007669"/>
    <property type="project" value="TreeGrafter"/>
</dbReference>
<evidence type="ECO:0000256" key="3">
    <source>
        <dbReference type="ARBA" id="ARBA00022964"/>
    </source>
</evidence>
<evidence type="ECO:0000256" key="1">
    <source>
        <dbReference type="ARBA" id="ARBA00005896"/>
    </source>
</evidence>